<protein>
    <submittedName>
        <fullName evidence="1">Uncharacterized protein</fullName>
    </submittedName>
</protein>
<sequence>MHRSQLIKPVSSHLGDFSTAWQKALQHFQRALLECGSTLELEHSQRLGLLFSKDVGSSSELKRWSSLFTAEDIPTCSLFLKALVYHGQWETAVQMLEQNTPHKMSGDLSECLAQFLIVNNLWEQSLNVLEQIQNPKIQDEDATDAVRPALSYENSISTSFVDDSKEMATNARFIPKEEQPVYCGIGATAFRAFPKNDDWQKALALIDKCMHAVGPDVRMKLLEYKAARFVYGGGKTKEFLLWSHENRSIFSKSQPLCRILFYCALENNDLATCLNCFEAAPAGQLNFISSQRLCKFVIQFVNHYKENCPLRELNCFRQVLLANCSAVTSHIIKDKVVMFFKENGMSFSFESYQSISSTAFLTVEHTYSALNQQSKEEVHTVSITEIDKLASALLRQNKWKEALMCLENIDTVLPQNENEKSSKVICCTILQTGRRPFFSFVGFVVFFSLHPHF</sequence>
<gene>
    <name evidence="1" type="ORF">STCU_08336</name>
</gene>
<dbReference type="AlphaFoldDB" id="S9V5E9"/>
<organism evidence="1 2">
    <name type="scientific">Strigomonas culicis</name>
    <dbReference type="NCBI Taxonomy" id="28005"/>
    <lineage>
        <taxon>Eukaryota</taxon>
        <taxon>Discoba</taxon>
        <taxon>Euglenozoa</taxon>
        <taxon>Kinetoplastea</taxon>
        <taxon>Metakinetoplastina</taxon>
        <taxon>Trypanosomatida</taxon>
        <taxon>Trypanosomatidae</taxon>
        <taxon>Strigomonadinae</taxon>
        <taxon>Strigomonas</taxon>
    </lineage>
</organism>
<accession>S9V5E9</accession>
<dbReference type="EMBL" id="ATMH01008336">
    <property type="protein sequence ID" value="EPY22126.1"/>
    <property type="molecule type" value="Genomic_DNA"/>
</dbReference>
<dbReference type="OrthoDB" id="271434at2759"/>
<reference evidence="1 2" key="1">
    <citation type="journal article" date="2013" name="PLoS ONE">
        <title>Predicting the Proteins of Angomonas deanei, Strigomonas culicis and Their Respective Endosymbionts Reveals New Aspects of the Trypanosomatidae Family.</title>
        <authorList>
            <person name="Motta M.C."/>
            <person name="Martins A.C."/>
            <person name="de Souza S.S."/>
            <person name="Catta-Preta C.M."/>
            <person name="Silva R."/>
            <person name="Klein C.C."/>
            <person name="de Almeida L.G."/>
            <person name="de Lima Cunha O."/>
            <person name="Ciapina L.P."/>
            <person name="Brocchi M."/>
            <person name="Colabardini A.C."/>
            <person name="de Araujo Lima B."/>
            <person name="Machado C.R."/>
            <person name="de Almeida Soares C.M."/>
            <person name="Probst C.M."/>
            <person name="de Menezes C.B."/>
            <person name="Thompson C.E."/>
            <person name="Bartholomeu D.C."/>
            <person name="Gradia D.F."/>
            <person name="Pavoni D.P."/>
            <person name="Grisard E.C."/>
            <person name="Fantinatti-Garboggini F."/>
            <person name="Marchini F.K."/>
            <person name="Rodrigues-Luiz G.F."/>
            <person name="Wagner G."/>
            <person name="Goldman G.H."/>
            <person name="Fietto J.L."/>
            <person name="Elias M.C."/>
            <person name="Goldman M.H."/>
            <person name="Sagot M.F."/>
            <person name="Pereira M."/>
            <person name="Stoco P.H."/>
            <person name="de Mendonca-Neto R.P."/>
            <person name="Teixeira S.M."/>
            <person name="Maciel T.E."/>
            <person name="de Oliveira Mendes T.A."/>
            <person name="Urmenyi T.P."/>
            <person name="de Souza W."/>
            <person name="Schenkman S."/>
            <person name="de Vasconcelos A.T."/>
        </authorList>
    </citation>
    <scope>NUCLEOTIDE SEQUENCE [LARGE SCALE GENOMIC DNA]</scope>
</reference>
<comment type="caution">
    <text evidence="1">The sequence shown here is derived from an EMBL/GenBank/DDBJ whole genome shotgun (WGS) entry which is preliminary data.</text>
</comment>
<dbReference type="Proteomes" id="UP000015354">
    <property type="component" value="Unassembled WGS sequence"/>
</dbReference>
<proteinExistence type="predicted"/>
<evidence type="ECO:0000313" key="1">
    <source>
        <dbReference type="EMBL" id="EPY22126.1"/>
    </source>
</evidence>
<name>S9V5E9_9TRYP</name>
<keyword evidence="2" id="KW-1185">Reference proteome</keyword>
<evidence type="ECO:0000313" key="2">
    <source>
        <dbReference type="Proteomes" id="UP000015354"/>
    </source>
</evidence>